<evidence type="ECO:0000313" key="2">
    <source>
        <dbReference type="RefSeq" id="XP_018010687.2"/>
    </source>
</evidence>
<dbReference type="KEGG" id="hazt:108668069"/>
<dbReference type="AlphaFoldDB" id="A0A8B7NAR6"/>
<sequence length="148" mass="16071">MSIMMNKMKASSVVMHNVSDDAVNSSWHAELSTQMSLESCKVEPNATEARCSSPQETVAVYIKEEPQDGGEDIAVKEEPIDSSEKEAGCLIAPLQALTKPASLGRLYMPQQASAMELPLASPARCELRAVIRFLAAKKKSFALIKCRA</sequence>
<dbReference type="OrthoDB" id="8363002at2759"/>
<organism evidence="1 2">
    <name type="scientific">Hyalella azteca</name>
    <name type="common">Amphipod</name>
    <dbReference type="NCBI Taxonomy" id="294128"/>
    <lineage>
        <taxon>Eukaryota</taxon>
        <taxon>Metazoa</taxon>
        <taxon>Ecdysozoa</taxon>
        <taxon>Arthropoda</taxon>
        <taxon>Crustacea</taxon>
        <taxon>Multicrustacea</taxon>
        <taxon>Malacostraca</taxon>
        <taxon>Eumalacostraca</taxon>
        <taxon>Peracarida</taxon>
        <taxon>Amphipoda</taxon>
        <taxon>Senticaudata</taxon>
        <taxon>Talitrida</taxon>
        <taxon>Talitroidea</taxon>
        <taxon>Hyalellidae</taxon>
        <taxon>Hyalella</taxon>
    </lineage>
</organism>
<accession>A0A8B7NAR6</accession>
<dbReference type="RefSeq" id="XP_018010687.2">
    <property type="nucleotide sequence ID" value="XM_018155198.2"/>
</dbReference>
<name>A0A8B7NAR6_HYAAZ</name>
<evidence type="ECO:0000313" key="1">
    <source>
        <dbReference type="Proteomes" id="UP000694843"/>
    </source>
</evidence>
<dbReference type="GeneID" id="108668069"/>
<protein>
    <submittedName>
        <fullName evidence="2">Uncharacterized protein LOC108668069</fullName>
    </submittedName>
</protein>
<keyword evidence="1" id="KW-1185">Reference proteome</keyword>
<gene>
    <name evidence="2" type="primary">LOC108668069</name>
</gene>
<reference evidence="2" key="1">
    <citation type="submission" date="2025-08" db="UniProtKB">
        <authorList>
            <consortium name="RefSeq"/>
        </authorList>
    </citation>
    <scope>IDENTIFICATION</scope>
    <source>
        <tissue evidence="2">Whole organism</tissue>
    </source>
</reference>
<dbReference type="Proteomes" id="UP000694843">
    <property type="component" value="Unplaced"/>
</dbReference>
<proteinExistence type="predicted"/>